<sequence>MQANAGDLLPKHSADLESILFIHEGECVLTINDEDIILKQGDGFVIPPKTTHQIKVVSDFKGIHMMPIAIKFEFF</sequence>
<protein>
    <submittedName>
        <fullName evidence="2">Cupin domain-containing protein</fullName>
    </submittedName>
</protein>
<organism evidence="2 3">
    <name type="scientific">Bizionia myxarmorum</name>
    <dbReference type="NCBI Taxonomy" id="291186"/>
    <lineage>
        <taxon>Bacteria</taxon>
        <taxon>Pseudomonadati</taxon>
        <taxon>Bacteroidota</taxon>
        <taxon>Flavobacteriia</taxon>
        <taxon>Flavobacteriales</taxon>
        <taxon>Flavobacteriaceae</taxon>
        <taxon>Bizionia</taxon>
    </lineage>
</organism>
<dbReference type="SUPFAM" id="SSF51182">
    <property type="entry name" value="RmlC-like cupins"/>
    <property type="match status" value="1"/>
</dbReference>
<keyword evidence="3" id="KW-1185">Reference proteome</keyword>
<comment type="caution">
    <text evidence="2">The sequence shown here is derived from an EMBL/GenBank/DDBJ whole genome shotgun (WGS) entry which is preliminary data.</text>
</comment>
<dbReference type="InterPro" id="IPR011051">
    <property type="entry name" value="RmlC_Cupin_sf"/>
</dbReference>
<dbReference type="OrthoDB" id="4411894at2"/>
<evidence type="ECO:0000313" key="3">
    <source>
        <dbReference type="Proteomes" id="UP000323720"/>
    </source>
</evidence>
<proteinExistence type="predicted"/>
<dbReference type="Gene3D" id="2.60.120.10">
    <property type="entry name" value="Jelly Rolls"/>
    <property type="match status" value="1"/>
</dbReference>
<gene>
    <name evidence="2" type="ORF">ES674_13745</name>
</gene>
<feature type="domain" description="Cupin type-2" evidence="1">
    <location>
        <begin position="11"/>
        <end position="59"/>
    </location>
</feature>
<reference evidence="2 3" key="1">
    <citation type="submission" date="2019-08" db="EMBL/GenBank/DDBJ databases">
        <title>Genomes of Antarctic Bizionia species.</title>
        <authorList>
            <person name="Bowman J.P."/>
        </authorList>
    </citation>
    <scope>NUCLEOTIDE SEQUENCE [LARGE SCALE GENOMIC DNA]</scope>
    <source>
        <strain evidence="2 3">ADA-4</strain>
    </source>
</reference>
<dbReference type="AlphaFoldDB" id="A0A5D0R2X3"/>
<dbReference type="Pfam" id="PF07883">
    <property type="entry name" value="Cupin_2"/>
    <property type="match status" value="1"/>
</dbReference>
<evidence type="ECO:0000259" key="1">
    <source>
        <dbReference type="Pfam" id="PF07883"/>
    </source>
</evidence>
<accession>A0A5D0R2X3</accession>
<name>A0A5D0R2X3_9FLAO</name>
<dbReference type="Proteomes" id="UP000323720">
    <property type="component" value="Unassembled WGS sequence"/>
</dbReference>
<evidence type="ECO:0000313" key="2">
    <source>
        <dbReference type="EMBL" id="TYB75923.1"/>
    </source>
</evidence>
<dbReference type="EMBL" id="VSKK01000004">
    <property type="protein sequence ID" value="TYB75923.1"/>
    <property type="molecule type" value="Genomic_DNA"/>
</dbReference>
<dbReference type="InterPro" id="IPR014710">
    <property type="entry name" value="RmlC-like_jellyroll"/>
</dbReference>
<dbReference type="InterPro" id="IPR013096">
    <property type="entry name" value="Cupin_2"/>
</dbReference>